<keyword evidence="1" id="KW-0472">Membrane</keyword>
<reference evidence="2 3" key="1">
    <citation type="submission" date="2020-08" db="EMBL/GenBank/DDBJ databases">
        <title>Genomic Encyclopedia of Type Strains, Phase IV (KMG-IV): sequencing the most valuable type-strain genomes for metagenomic binning, comparative biology and taxonomic classification.</title>
        <authorList>
            <person name="Goeker M."/>
        </authorList>
    </citation>
    <scope>NUCLEOTIDE SEQUENCE [LARGE SCALE GENOMIC DNA]</scope>
    <source>
        <strain evidence="2 3">DSM 18233</strain>
    </source>
</reference>
<sequence>MQLPSFDRRLALEITGVLIVKCALLWLAWNAWFAHPAAKDMNMPTDMVRQQILGVAASSPALRTPGETPK</sequence>
<keyword evidence="1" id="KW-1133">Transmembrane helix</keyword>
<dbReference type="AlphaFoldDB" id="A0A840RGX6"/>
<accession>A0A840RGX6</accession>
<proteinExistence type="predicted"/>
<comment type="caution">
    <text evidence="2">The sequence shown here is derived from an EMBL/GenBank/DDBJ whole genome shotgun (WGS) entry which is preliminary data.</text>
</comment>
<dbReference type="NCBIfam" id="NF045611">
    <property type="entry name" value="small_CydP"/>
    <property type="match status" value="1"/>
</dbReference>
<name>A0A840RGX6_9NEIS</name>
<dbReference type="EMBL" id="JACHHN010000008">
    <property type="protein sequence ID" value="MBB5192879.1"/>
    <property type="molecule type" value="Genomic_DNA"/>
</dbReference>
<evidence type="ECO:0000313" key="3">
    <source>
        <dbReference type="Proteomes" id="UP000543030"/>
    </source>
</evidence>
<evidence type="ECO:0000313" key="2">
    <source>
        <dbReference type="EMBL" id="MBB5192879.1"/>
    </source>
</evidence>
<evidence type="ECO:0000256" key="1">
    <source>
        <dbReference type="SAM" id="Phobius"/>
    </source>
</evidence>
<keyword evidence="3" id="KW-1185">Reference proteome</keyword>
<dbReference type="Proteomes" id="UP000543030">
    <property type="component" value="Unassembled WGS sequence"/>
</dbReference>
<organism evidence="2 3">
    <name type="scientific">Silvimonas terrae</name>
    <dbReference type="NCBI Taxonomy" id="300266"/>
    <lineage>
        <taxon>Bacteria</taxon>
        <taxon>Pseudomonadati</taxon>
        <taxon>Pseudomonadota</taxon>
        <taxon>Betaproteobacteria</taxon>
        <taxon>Neisseriales</taxon>
        <taxon>Chitinibacteraceae</taxon>
        <taxon>Silvimonas</taxon>
    </lineage>
</organism>
<gene>
    <name evidence="2" type="ORF">HNQ50_003633</name>
</gene>
<protein>
    <submittedName>
        <fullName evidence="2">Uncharacterized protein</fullName>
    </submittedName>
</protein>
<dbReference type="InterPro" id="IPR054636">
    <property type="entry name" value="CydP"/>
</dbReference>
<dbReference type="RefSeq" id="WP_184102529.1">
    <property type="nucleotide sequence ID" value="NZ_JACHHN010000008.1"/>
</dbReference>
<feature type="transmembrane region" description="Helical" evidence="1">
    <location>
        <begin position="12"/>
        <end position="33"/>
    </location>
</feature>
<keyword evidence="1" id="KW-0812">Transmembrane</keyword>